<dbReference type="SMART" id="SM00267">
    <property type="entry name" value="GGDEF"/>
    <property type="match status" value="1"/>
</dbReference>
<feature type="modified residue" description="4-aspartylphosphate" evidence="1">
    <location>
        <position position="55"/>
    </location>
</feature>
<sequence>MFARKILVVEDEKVLALNISDSLHKLGYNVSEITDSGEEAIKKVAENHPNLVLIDICLAGEINATQLAEIIENNYQTPVLYLTGYSQYIKLQNKQLSEPFSYILKPFTETDLHVAVEMALYKDQFNKRLQEEKQRMAAIIDSMNCAVVVTHTNGRITMMNPMAETLTGWKQDEAFGKDLSEVVYLVDQDMDQKIDNLAIQAMTAGEVLNLPENCTLIAKDGKEIPIGDNVAPIRDSNGNITGAVLIFQDITQRKQMETQLLRNAFYDGLTALPNRVLFLDRLKLAIERRKRRNDYHFAVLFLDLDGFKGINDRLGHGMGDDILVAIARRLESCVRSGDTVGRFGGDEFAVLLEEIKDVSDAINVAKRIQDTLGLPLHLNGQEICITASIGIALNCANYNEPESVLRDADIALYRAKQQGKARYGVFDEGSNF</sequence>
<dbReference type="PANTHER" id="PTHR44757:SF2">
    <property type="entry name" value="BIOFILM ARCHITECTURE MAINTENANCE PROTEIN MBAA"/>
    <property type="match status" value="1"/>
</dbReference>
<keyword evidence="7" id="KW-1185">Reference proteome</keyword>
<reference evidence="6 7" key="1">
    <citation type="journal article" date="2021" name="Int. J. Syst. Evol. Microbiol.">
        <title>Amazonocrinis nigriterrae gen. nov., sp. nov., Atlanticothrix silvestris gen. nov., sp. nov. and Dendronalium phyllosphericum gen. nov., sp. nov., nostocacean cyanobacteria from Brazilian environments.</title>
        <authorList>
            <person name="Alvarenga D.O."/>
            <person name="Andreote A.P.D."/>
            <person name="Branco L.H.Z."/>
            <person name="Delbaje E."/>
            <person name="Cruz R.B."/>
            <person name="Varani A.M."/>
            <person name="Fiore M.F."/>
        </authorList>
    </citation>
    <scope>NUCLEOTIDE SEQUENCE [LARGE SCALE GENOMIC DNA]</scope>
    <source>
        <strain evidence="6 7">CENA67</strain>
    </source>
</reference>
<feature type="domain" description="PAC" evidence="4">
    <location>
        <begin position="210"/>
        <end position="262"/>
    </location>
</feature>
<dbReference type="GO" id="GO:0006355">
    <property type="term" value="P:regulation of DNA-templated transcription"/>
    <property type="evidence" value="ECO:0007669"/>
    <property type="project" value="InterPro"/>
</dbReference>
<dbReference type="Pfam" id="PF00989">
    <property type="entry name" value="PAS"/>
    <property type="match status" value="1"/>
</dbReference>
<dbReference type="CDD" id="cd01949">
    <property type="entry name" value="GGDEF"/>
    <property type="match status" value="1"/>
</dbReference>
<dbReference type="SUPFAM" id="SSF55073">
    <property type="entry name" value="Nucleotide cyclase"/>
    <property type="match status" value="1"/>
</dbReference>
<dbReference type="InterPro" id="IPR013767">
    <property type="entry name" value="PAS_fold"/>
</dbReference>
<dbReference type="InterPro" id="IPR000014">
    <property type="entry name" value="PAS"/>
</dbReference>
<dbReference type="SUPFAM" id="SSF55785">
    <property type="entry name" value="PYP-like sensor domain (PAS domain)"/>
    <property type="match status" value="1"/>
</dbReference>
<dbReference type="RefSeq" id="WP_198123696.1">
    <property type="nucleotide sequence ID" value="NZ_JAECZC010000007.1"/>
</dbReference>
<dbReference type="Pfam" id="PF00990">
    <property type="entry name" value="GGDEF"/>
    <property type="match status" value="1"/>
</dbReference>
<dbReference type="SMART" id="SM00448">
    <property type="entry name" value="REC"/>
    <property type="match status" value="1"/>
</dbReference>
<dbReference type="Gene3D" id="3.30.70.270">
    <property type="match status" value="1"/>
</dbReference>
<keyword evidence="1" id="KW-0597">Phosphoprotein</keyword>
<dbReference type="PROSITE" id="PS50887">
    <property type="entry name" value="GGDEF"/>
    <property type="match status" value="1"/>
</dbReference>
<dbReference type="Pfam" id="PF00072">
    <property type="entry name" value="Response_reg"/>
    <property type="match status" value="1"/>
</dbReference>
<dbReference type="InterPro" id="IPR029787">
    <property type="entry name" value="Nucleotide_cyclase"/>
</dbReference>
<feature type="domain" description="Response regulatory" evidence="2">
    <location>
        <begin position="5"/>
        <end position="120"/>
    </location>
</feature>
<dbReference type="GO" id="GO:0000160">
    <property type="term" value="P:phosphorelay signal transduction system"/>
    <property type="evidence" value="ECO:0007669"/>
    <property type="project" value="InterPro"/>
</dbReference>
<dbReference type="InterPro" id="IPR001610">
    <property type="entry name" value="PAC"/>
</dbReference>
<feature type="domain" description="GGDEF" evidence="5">
    <location>
        <begin position="295"/>
        <end position="428"/>
    </location>
</feature>
<dbReference type="InterPro" id="IPR000700">
    <property type="entry name" value="PAS-assoc_C"/>
</dbReference>
<name>A0A8J7L856_9NOST</name>
<evidence type="ECO:0000259" key="4">
    <source>
        <dbReference type="PROSITE" id="PS50113"/>
    </source>
</evidence>
<evidence type="ECO:0000313" key="6">
    <source>
        <dbReference type="EMBL" id="MBH8561691.1"/>
    </source>
</evidence>
<dbReference type="NCBIfam" id="TIGR00229">
    <property type="entry name" value="sensory_box"/>
    <property type="match status" value="1"/>
</dbReference>
<comment type="caution">
    <text evidence="6">The sequence shown here is derived from an EMBL/GenBank/DDBJ whole genome shotgun (WGS) entry which is preliminary data.</text>
</comment>
<evidence type="ECO:0000313" key="7">
    <source>
        <dbReference type="Proteomes" id="UP000632766"/>
    </source>
</evidence>
<dbReference type="InterPro" id="IPR052155">
    <property type="entry name" value="Biofilm_reg_signaling"/>
</dbReference>
<evidence type="ECO:0000256" key="1">
    <source>
        <dbReference type="PROSITE-ProRule" id="PRU00169"/>
    </source>
</evidence>
<dbReference type="SMART" id="SM00091">
    <property type="entry name" value="PAS"/>
    <property type="match status" value="1"/>
</dbReference>
<dbReference type="Proteomes" id="UP000632766">
    <property type="component" value="Unassembled WGS sequence"/>
</dbReference>
<dbReference type="PROSITE" id="PS50112">
    <property type="entry name" value="PAS"/>
    <property type="match status" value="1"/>
</dbReference>
<dbReference type="CDD" id="cd00130">
    <property type="entry name" value="PAS"/>
    <property type="match status" value="1"/>
</dbReference>
<dbReference type="AlphaFoldDB" id="A0A8J7L856"/>
<feature type="domain" description="PAS" evidence="3">
    <location>
        <begin position="132"/>
        <end position="205"/>
    </location>
</feature>
<dbReference type="PANTHER" id="PTHR44757">
    <property type="entry name" value="DIGUANYLATE CYCLASE DGCP"/>
    <property type="match status" value="1"/>
</dbReference>
<organism evidence="6 7">
    <name type="scientific">Amazonocrinis nigriterrae CENA67</name>
    <dbReference type="NCBI Taxonomy" id="2794033"/>
    <lineage>
        <taxon>Bacteria</taxon>
        <taxon>Bacillati</taxon>
        <taxon>Cyanobacteriota</taxon>
        <taxon>Cyanophyceae</taxon>
        <taxon>Nostocales</taxon>
        <taxon>Nostocaceae</taxon>
        <taxon>Amazonocrinis</taxon>
        <taxon>Amazonocrinis nigriterrae</taxon>
    </lineage>
</organism>
<evidence type="ECO:0000259" key="5">
    <source>
        <dbReference type="PROSITE" id="PS50887"/>
    </source>
</evidence>
<dbReference type="InterPro" id="IPR035965">
    <property type="entry name" value="PAS-like_dom_sf"/>
</dbReference>
<evidence type="ECO:0000259" key="3">
    <source>
        <dbReference type="PROSITE" id="PS50112"/>
    </source>
</evidence>
<dbReference type="NCBIfam" id="TIGR00254">
    <property type="entry name" value="GGDEF"/>
    <property type="match status" value="1"/>
</dbReference>
<dbReference type="Gene3D" id="3.30.450.20">
    <property type="entry name" value="PAS domain"/>
    <property type="match status" value="1"/>
</dbReference>
<protein>
    <submittedName>
        <fullName evidence="6">Diguanylate cyclase</fullName>
    </submittedName>
</protein>
<dbReference type="Gene3D" id="3.40.50.2300">
    <property type="match status" value="1"/>
</dbReference>
<dbReference type="FunFam" id="3.30.70.270:FF:000001">
    <property type="entry name" value="Diguanylate cyclase domain protein"/>
    <property type="match status" value="1"/>
</dbReference>
<dbReference type="EMBL" id="JAECZC010000007">
    <property type="protein sequence ID" value="MBH8561691.1"/>
    <property type="molecule type" value="Genomic_DNA"/>
</dbReference>
<accession>A0A8J7L856</accession>
<gene>
    <name evidence="6" type="ORF">I8748_05765</name>
</gene>
<dbReference type="InterPro" id="IPR000160">
    <property type="entry name" value="GGDEF_dom"/>
</dbReference>
<dbReference type="InterPro" id="IPR011006">
    <property type="entry name" value="CheY-like_superfamily"/>
</dbReference>
<dbReference type="PROSITE" id="PS50110">
    <property type="entry name" value="RESPONSE_REGULATORY"/>
    <property type="match status" value="1"/>
</dbReference>
<dbReference type="PROSITE" id="PS50113">
    <property type="entry name" value="PAC"/>
    <property type="match status" value="1"/>
</dbReference>
<dbReference type="InterPro" id="IPR043128">
    <property type="entry name" value="Rev_trsase/Diguanyl_cyclase"/>
</dbReference>
<evidence type="ECO:0000259" key="2">
    <source>
        <dbReference type="PROSITE" id="PS50110"/>
    </source>
</evidence>
<dbReference type="SUPFAM" id="SSF52172">
    <property type="entry name" value="CheY-like"/>
    <property type="match status" value="1"/>
</dbReference>
<dbReference type="CDD" id="cd17534">
    <property type="entry name" value="REC_DC-like"/>
    <property type="match status" value="1"/>
</dbReference>
<dbReference type="SMART" id="SM00086">
    <property type="entry name" value="PAC"/>
    <property type="match status" value="1"/>
</dbReference>
<dbReference type="InterPro" id="IPR001789">
    <property type="entry name" value="Sig_transdc_resp-reg_receiver"/>
</dbReference>
<proteinExistence type="predicted"/>